<dbReference type="GO" id="GO:0006355">
    <property type="term" value="P:regulation of DNA-templated transcription"/>
    <property type="evidence" value="ECO:0007669"/>
    <property type="project" value="InterPro"/>
</dbReference>
<organism evidence="2 3">
    <name type="scientific">Alcaligenes aquatilis</name>
    <dbReference type="NCBI Taxonomy" id="323284"/>
    <lineage>
        <taxon>Bacteria</taxon>
        <taxon>Pseudomonadati</taxon>
        <taxon>Pseudomonadota</taxon>
        <taxon>Betaproteobacteria</taxon>
        <taxon>Burkholderiales</taxon>
        <taxon>Alcaligenaceae</taxon>
        <taxon>Alcaligenes</taxon>
    </lineage>
</organism>
<dbReference type="Pfam" id="PF13191">
    <property type="entry name" value="AAA_16"/>
    <property type="match status" value="1"/>
</dbReference>
<dbReference type="Gene3D" id="1.10.10.10">
    <property type="entry name" value="Winged helix-like DNA-binding domain superfamily/Winged helix DNA-binding domain"/>
    <property type="match status" value="1"/>
</dbReference>
<dbReference type="OrthoDB" id="9758570at2"/>
<proteinExistence type="predicted"/>
<dbReference type="Proteomes" id="UP000268070">
    <property type="component" value="Chromosome"/>
</dbReference>
<dbReference type="PANTHER" id="PTHR35807">
    <property type="entry name" value="TRANSCRIPTIONAL REGULATOR REDD-RELATED"/>
    <property type="match status" value="1"/>
</dbReference>
<dbReference type="SMART" id="SM01043">
    <property type="entry name" value="BTAD"/>
    <property type="match status" value="1"/>
</dbReference>
<dbReference type="SUPFAM" id="SSF55073">
    <property type="entry name" value="Nucleotide cyclase"/>
    <property type="match status" value="1"/>
</dbReference>
<evidence type="ECO:0000259" key="1">
    <source>
        <dbReference type="SMART" id="SM01043"/>
    </source>
</evidence>
<dbReference type="InterPro" id="IPR041664">
    <property type="entry name" value="AAA_16"/>
</dbReference>
<dbReference type="SUPFAM" id="SSF52540">
    <property type="entry name" value="P-loop containing nucleoside triphosphate hydrolases"/>
    <property type="match status" value="1"/>
</dbReference>
<dbReference type="SUPFAM" id="SSF46894">
    <property type="entry name" value="C-terminal effector domain of the bipartite response regulators"/>
    <property type="match status" value="1"/>
</dbReference>
<dbReference type="InterPro" id="IPR051677">
    <property type="entry name" value="AfsR-DnrI-RedD_regulator"/>
</dbReference>
<dbReference type="EMBL" id="CP032153">
    <property type="protein sequence ID" value="AYN21949.1"/>
    <property type="molecule type" value="Genomic_DNA"/>
</dbReference>
<protein>
    <recommendedName>
        <fullName evidence="1">Bacterial transcriptional activator domain-containing protein</fullName>
    </recommendedName>
</protein>
<accession>A0A3G2HY74</accession>
<dbReference type="InterPro" id="IPR036388">
    <property type="entry name" value="WH-like_DNA-bd_sf"/>
</dbReference>
<gene>
    <name evidence="2" type="ORF">D3M96_16275</name>
</gene>
<name>A0A3G2HY74_9BURK</name>
<sequence>MALCSEHRSMIVLGLLGPFRFIVDQVDRTALLSYDKVKLLAAVLCLAQGKALQRERLAQMLWPDLTRDKALSRLRHALHVLRKALGGQAACLVANAEGAMAFKPESVQMDVLEFLQADAAQDARLSQRLSLHVGPFLDAIQSPDTEAFISWRQSWEDRLALELLSLRARLFEQLLQARQLDQALALAQEWVQQAPEQEVYHRLLISVLMQRGDRQAALQAYAHCEQALRQYLGVRPDPETRRLAQAQWPVATSKAPPKSAQAHRTVATLALALSWLPAKDSEAHLDGDLVPDQAVAYLESWHEQLLDILRQHGAWLSQSSGSTLLAHFGWPHAQSEPVNRAVELACVIRALRTPPGISIGQVVHVSLALVDEQQVNTHSLFGQLVMPLVWKARHGEILLSAQAVARMADWQINQHRGPEGVYFSLGEGRWMNDPLYGCQPEFEQLVAQWQQCSRQSHKAAYRVHGDLGSGKSRLAEALRSYIVRDGGQPLLIDFSRQDVLEGVREMMLARLDEGSGPQDLPLALSQCLQAWFGLSDSHWDQVLQDVHCLNTEDNQVVPDPCRLLLAAVQAFTSQNQPVLVILDHVDVLDAGYQNSLAAIWAAVQKQSAGVLLLILSRQAQLVLDFAQSMALRSLSEADVGKAMSFYARGKRLSSDASTQIRSQRLSNPMLIKDMLHLQRFGMPLDYLPRLADRLLLSLEQLDADSRCVLLMTVLWERATPAGLAQACNLPLGVVEQSWISLLDKGLLQQDSQGQISCAPVMRSALRRLIAKEESRALYGKLAHSLIQMQQAEEEIAACLAQAQSEQAAIWWRKAIDTSLRSGDNLQAAEQLSQVLSSLQYMSDVQLRRQYERDSYVTLGALEISRGGPAAMPVSQAYEQAAGRSEGGEDDLPVLWGQWVMLHGAGKLPESLAHAKQLQEQSRRQGQSAWYGWGLYAEAQYLFWKGRVQQAELALDEALRALAYEQPVPAMDAALGHHCPALVHSLLGLAQVLQGRFEQGVANARHAQFLASQSQSRISAVIAEIQMLRILYLQGNLDMLAGRSQALLGMLQPVLPGSVWCAVAETYVLYCRLVRGEETGSELERLLGLLPEFARSMPLATDAFLCIVARCHLAQGEIERASQALDQVGQIAQERASTLYLPELDCLRGDLAWVRADRQQAQVCWAQAQQEVLRSGLYAYEGWIRHRRERLPDLAARSVWIQRQPG</sequence>
<evidence type="ECO:0000313" key="3">
    <source>
        <dbReference type="Proteomes" id="UP000268070"/>
    </source>
</evidence>
<dbReference type="AlphaFoldDB" id="A0A3G2HY74"/>
<evidence type="ECO:0000313" key="2">
    <source>
        <dbReference type="EMBL" id="AYN21949.1"/>
    </source>
</evidence>
<dbReference type="InterPro" id="IPR027417">
    <property type="entry name" value="P-loop_NTPase"/>
</dbReference>
<dbReference type="SUPFAM" id="SSF48452">
    <property type="entry name" value="TPR-like"/>
    <property type="match status" value="1"/>
</dbReference>
<dbReference type="KEGG" id="aaqu:D3M96_16275"/>
<dbReference type="InterPro" id="IPR016032">
    <property type="entry name" value="Sig_transdc_resp-reg_C-effctor"/>
</dbReference>
<dbReference type="GO" id="GO:0003677">
    <property type="term" value="F:DNA binding"/>
    <property type="evidence" value="ECO:0007669"/>
    <property type="project" value="InterPro"/>
</dbReference>
<dbReference type="Gene3D" id="1.25.40.10">
    <property type="entry name" value="Tetratricopeptide repeat domain"/>
    <property type="match status" value="2"/>
</dbReference>
<reference evidence="2 3" key="1">
    <citation type="submission" date="2018-09" db="EMBL/GenBank/DDBJ databases">
        <title>Complete genome sequence of the hydrocarbonoclastic bacterium Alcaligenes aquatilis QD168, isolated from a crude-oil polluted marine sediment of Central Chile.</title>
        <authorList>
            <person name="Duran R.E."/>
            <person name="Barra B."/>
            <person name="Salva-Serra F."/>
            <person name="Mendez V."/>
            <person name="Moore E.R.B."/>
            <person name="Seeger M."/>
        </authorList>
    </citation>
    <scope>NUCLEOTIDE SEQUENCE [LARGE SCALE GENOMIC DNA]</scope>
    <source>
        <strain evidence="2 3">QD168</strain>
    </source>
</reference>
<dbReference type="InterPro" id="IPR011990">
    <property type="entry name" value="TPR-like_helical_dom_sf"/>
</dbReference>
<dbReference type="Pfam" id="PF03704">
    <property type="entry name" value="BTAD"/>
    <property type="match status" value="1"/>
</dbReference>
<feature type="domain" description="Bacterial transcriptional activator" evidence="1">
    <location>
        <begin position="109"/>
        <end position="248"/>
    </location>
</feature>
<dbReference type="InterPro" id="IPR029787">
    <property type="entry name" value="Nucleotide_cyclase"/>
</dbReference>
<dbReference type="InterPro" id="IPR005158">
    <property type="entry name" value="BTAD"/>
</dbReference>